<dbReference type="GO" id="GO:0000166">
    <property type="term" value="F:nucleotide binding"/>
    <property type="evidence" value="ECO:0007669"/>
    <property type="project" value="InterPro"/>
</dbReference>
<sequence>MAEEKKIQVAVIGLGNRGRYVFNNLLRDSKQQVVPVAAYDPDRAVMKETIELWKTSEVTKQCDSYQEAINTPGVEWVLVFSPNAYHKEHIIAAFQAGKHVFSEKPLATTIEDCREIYEAHQKSGKLFATGFVLRYAPIYRKAKEYLASGKLGYLIAIDANENITPEHGGYIMCNWRRHTSEAGPHILEKCCHDLDLINWFCDSLPSRVASFGGRNFFIPENRKLEEKYGVKQFKTWWDPHAIETPFSGDTDLMDNSVSIVEYRNRIRVAFTATMSNAIPERRMYFSCSEGTMRLDLYTGKLFVKKLGDEGILEVSVSGDGHGGGDDYIMKELYESMTTGALPKCSGNEGLQSAVLALALDKAAQTRDIVDLEPVWKSLGR</sequence>
<evidence type="ECO:0000313" key="4">
    <source>
        <dbReference type="EMBL" id="PVY42649.1"/>
    </source>
</evidence>
<dbReference type="SUPFAM" id="SSF51735">
    <property type="entry name" value="NAD(P)-binding Rossmann-fold domains"/>
    <property type="match status" value="1"/>
</dbReference>
<dbReference type="EMBL" id="QEKH01000011">
    <property type="protein sequence ID" value="PVY42649.1"/>
    <property type="molecule type" value="Genomic_DNA"/>
</dbReference>
<feature type="domain" description="GFO/IDH/MocA-like oxidoreductase" evidence="2">
    <location>
        <begin position="139"/>
        <end position="292"/>
    </location>
</feature>
<comment type="caution">
    <text evidence="4">The sequence shown here is derived from an EMBL/GenBank/DDBJ whole genome shotgun (WGS) entry which is preliminary data.</text>
</comment>
<dbReference type="InterPro" id="IPR000683">
    <property type="entry name" value="Gfo/Idh/MocA-like_OxRdtase_N"/>
</dbReference>
<dbReference type="InterPro" id="IPR055170">
    <property type="entry name" value="GFO_IDH_MocA-like_dom"/>
</dbReference>
<evidence type="ECO:0000313" key="6">
    <source>
        <dbReference type="Proteomes" id="UP000576225"/>
    </source>
</evidence>
<dbReference type="Gene3D" id="3.30.360.10">
    <property type="entry name" value="Dihydrodipicolinate Reductase, domain 2"/>
    <property type="match status" value="1"/>
</dbReference>
<keyword evidence="5" id="KW-1185">Reference proteome</keyword>
<evidence type="ECO:0000259" key="1">
    <source>
        <dbReference type="Pfam" id="PF01408"/>
    </source>
</evidence>
<evidence type="ECO:0000313" key="3">
    <source>
        <dbReference type="EMBL" id="NMD87069.1"/>
    </source>
</evidence>
<accession>A0A2U1B1W0</accession>
<evidence type="ECO:0000313" key="5">
    <source>
        <dbReference type="Proteomes" id="UP000245959"/>
    </source>
</evidence>
<dbReference type="GeneID" id="78295151"/>
<dbReference type="Proteomes" id="UP000245959">
    <property type="component" value="Unassembled WGS sequence"/>
</dbReference>
<organism evidence="4 5">
    <name type="scientific">Victivallis vadensis</name>
    <dbReference type="NCBI Taxonomy" id="172901"/>
    <lineage>
        <taxon>Bacteria</taxon>
        <taxon>Pseudomonadati</taxon>
        <taxon>Lentisphaerota</taxon>
        <taxon>Lentisphaeria</taxon>
        <taxon>Victivallales</taxon>
        <taxon>Victivallaceae</taxon>
        <taxon>Victivallis</taxon>
    </lineage>
</organism>
<reference evidence="3 6" key="2">
    <citation type="submission" date="2020-04" db="EMBL/GenBank/DDBJ databases">
        <authorList>
            <person name="Hitch T.C.A."/>
            <person name="Wylensek D."/>
            <person name="Clavel T."/>
        </authorList>
    </citation>
    <scope>NUCLEOTIDE SEQUENCE [LARGE SCALE GENOMIC DNA]</scope>
    <source>
        <strain evidence="3 6">COR2-253-APC-1A</strain>
    </source>
</reference>
<dbReference type="RefSeq" id="WP_116883837.1">
    <property type="nucleotide sequence ID" value="NZ_CABMMC010000097.1"/>
</dbReference>
<dbReference type="SUPFAM" id="SSF55347">
    <property type="entry name" value="Glyceraldehyde-3-phosphate dehydrogenase-like, C-terminal domain"/>
    <property type="match status" value="1"/>
</dbReference>
<proteinExistence type="predicted"/>
<dbReference type="EMBL" id="JABAEW010000018">
    <property type="protein sequence ID" value="NMD87069.1"/>
    <property type="molecule type" value="Genomic_DNA"/>
</dbReference>
<reference evidence="4 5" key="1">
    <citation type="submission" date="2018-04" db="EMBL/GenBank/DDBJ databases">
        <title>Genomic Encyclopedia of Type Strains, Phase IV (KMG-IV): sequencing the most valuable type-strain genomes for metagenomic binning, comparative biology and taxonomic classification.</title>
        <authorList>
            <person name="Goeker M."/>
        </authorList>
    </citation>
    <scope>NUCLEOTIDE SEQUENCE [LARGE SCALE GENOMIC DNA]</scope>
    <source>
        <strain evidence="4 5">DSM 14823</strain>
    </source>
</reference>
<feature type="domain" description="Gfo/Idh/MocA-like oxidoreductase N-terminal" evidence="1">
    <location>
        <begin position="7"/>
        <end position="131"/>
    </location>
</feature>
<name>A0A2U1B1W0_9BACT</name>
<dbReference type="OrthoDB" id="9781031at2"/>
<dbReference type="PANTHER" id="PTHR43377:SF2">
    <property type="entry name" value="BINDING ROSSMANN FOLD OXIDOREDUCTASE, PUTATIVE (AFU_ORTHOLOGUE AFUA_4G00560)-RELATED"/>
    <property type="match status" value="1"/>
</dbReference>
<evidence type="ECO:0000259" key="2">
    <source>
        <dbReference type="Pfam" id="PF22725"/>
    </source>
</evidence>
<dbReference type="Pfam" id="PF01408">
    <property type="entry name" value="GFO_IDH_MocA"/>
    <property type="match status" value="1"/>
</dbReference>
<dbReference type="Pfam" id="PF22725">
    <property type="entry name" value="GFO_IDH_MocA_C3"/>
    <property type="match status" value="1"/>
</dbReference>
<dbReference type="Proteomes" id="UP000576225">
    <property type="component" value="Unassembled WGS sequence"/>
</dbReference>
<gene>
    <name evidence="4" type="ORF">C8D82_111106</name>
    <name evidence="3" type="ORF">HF882_10790</name>
</gene>
<dbReference type="Gene3D" id="3.40.50.720">
    <property type="entry name" value="NAD(P)-binding Rossmann-like Domain"/>
    <property type="match status" value="1"/>
</dbReference>
<dbReference type="PANTHER" id="PTHR43377">
    <property type="entry name" value="BILIVERDIN REDUCTASE A"/>
    <property type="match status" value="1"/>
</dbReference>
<protein>
    <submittedName>
        <fullName evidence="3">Gfo/Idh/MocA family oxidoreductase</fullName>
    </submittedName>
    <submittedName>
        <fullName evidence="4">Putative dehydrogenase</fullName>
    </submittedName>
</protein>
<dbReference type="AlphaFoldDB" id="A0A2U1B1W0"/>
<dbReference type="InterPro" id="IPR051450">
    <property type="entry name" value="Gfo/Idh/MocA_Oxidoreductases"/>
</dbReference>
<dbReference type="InterPro" id="IPR036291">
    <property type="entry name" value="NAD(P)-bd_dom_sf"/>
</dbReference>